<accession>A0A0B0NNU9</accession>
<dbReference type="Proteomes" id="UP000032142">
    <property type="component" value="Unassembled WGS sequence"/>
</dbReference>
<evidence type="ECO:0000313" key="2">
    <source>
        <dbReference type="Proteomes" id="UP000032142"/>
    </source>
</evidence>
<name>A0A0B0NNU9_GOSAR</name>
<dbReference type="AlphaFoldDB" id="A0A0B0NNU9"/>
<organism evidence="1 2">
    <name type="scientific">Gossypium arboreum</name>
    <name type="common">Tree cotton</name>
    <name type="synonym">Gossypium nanking</name>
    <dbReference type="NCBI Taxonomy" id="29729"/>
    <lineage>
        <taxon>Eukaryota</taxon>
        <taxon>Viridiplantae</taxon>
        <taxon>Streptophyta</taxon>
        <taxon>Embryophyta</taxon>
        <taxon>Tracheophyta</taxon>
        <taxon>Spermatophyta</taxon>
        <taxon>Magnoliopsida</taxon>
        <taxon>eudicotyledons</taxon>
        <taxon>Gunneridae</taxon>
        <taxon>Pentapetalae</taxon>
        <taxon>rosids</taxon>
        <taxon>malvids</taxon>
        <taxon>Malvales</taxon>
        <taxon>Malvaceae</taxon>
        <taxon>Malvoideae</taxon>
        <taxon>Gossypium</taxon>
    </lineage>
</organism>
<dbReference type="EMBL" id="KN401770">
    <property type="protein sequence ID" value="KHG14535.1"/>
    <property type="molecule type" value="Genomic_DNA"/>
</dbReference>
<gene>
    <name evidence="1" type="ORF">F383_20405</name>
</gene>
<evidence type="ECO:0000313" key="1">
    <source>
        <dbReference type="EMBL" id="KHG14535.1"/>
    </source>
</evidence>
<sequence length="50" mass="5767">MALYELYVIPSILNDFEWFNGQSQVKKECVNELSNSGMYQIYTSIKNGSI</sequence>
<reference evidence="2" key="1">
    <citation type="submission" date="2014-09" db="EMBL/GenBank/DDBJ databases">
        <authorList>
            <person name="Mudge J."/>
            <person name="Ramaraj T."/>
            <person name="Lindquist I.E."/>
            <person name="Bharti A.K."/>
            <person name="Sundararajan A."/>
            <person name="Cameron C.T."/>
            <person name="Woodward J.E."/>
            <person name="May G.D."/>
            <person name="Brubaker C."/>
            <person name="Broadhvest J."/>
            <person name="Wilkins T.A."/>
        </authorList>
    </citation>
    <scope>NUCLEOTIDE SEQUENCE</scope>
    <source>
        <strain evidence="2">cv. AKA8401</strain>
    </source>
</reference>
<keyword evidence="2" id="KW-1185">Reference proteome</keyword>
<protein>
    <submittedName>
        <fullName evidence="1">Uncharacterized protein</fullName>
    </submittedName>
</protein>
<proteinExistence type="predicted"/>